<dbReference type="RefSeq" id="WP_094434620.1">
    <property type="nucleotide sequence ID" value="NZ_NKDB02000001.1"/>
</dbReference>
<dbReference type="PROSITE" id="PS51257">
    <property type="entry name" value="PROKAR_LIPOPROTEIN"/>
    <property type="match status" value="1"/>
</dbReference>
<gene>
    <name evidence="2" type="ORF">CE154_001710</name>
</gene>
<dbReference type="Proteomes" id="UP000216225">
    <property type="component" value="Unassembled WGS sequence"/>
</dbReference>
<comment type="caution">
    <text evidence="2">The sequence shown here is derived from an EMBL/GenBank/DDBJ whole genome shotgun (WGS) entry which is preliminary data.</text>
</comment>
<evidence type="ECO:0000313" key="2">
    <source>
        <dbReference type="EMBL" id="RKJ98510.1"/>
    </source>
</evidence>
<feature type="chain" id="PRO_5018601804" evidence="1">
    <location>
        <begin position="22"/>
        <end position="515"/>
    </location>
</feature>
<evidence type="ECO:0000256" key="1">
    <source>
        <dbReference type="SAM" id="SignalP"/>
    </source>
</evidence>
<reference evidence="2 3" key="1">
    <citation type="submission" date="2018-09" db="EMBL/GenBank/DDBJ databases">
        <title>Genome comparison of Alicycliphilus sp. BQ1, a polyurethanolytic bacterium, with its closest phylogenetic relatives Alicycliphilus denitrificans BC and K601, unable to attack polyurethane.</title>
        <authorList>
            <person name="Loza-Tavera H."/>
            <person name="Lozano L."/>
            <person name="Cevallos M."/>
            <person name="Maya-Lucas O."/>
            <person name="Garcia-Mena J."/>
            <person name="Hernandez J."/>
        </authorList>
    </citation>
    <scope>NUCLEOTIDE SEQUENCE [LARGE SCALE GENOMIC DNA]</scope>
    <source>
        <strain evidence="2 3">BQ1</strain>
    </source>
</reference>
<evidence type="ECO:0000313" key="3">
    <source>
        <dbReference type="Proteomes" id="UP000216225"/>
    </source>
</evidence>
<sequence length="515" mass="52811">MRISKTIITSAVFAAMLSACGGGGGSGGESHSAYSITLRADKTQLPLNVSGYPVGQGVYAPFSSTLYVEAQEGGRPIPGGEEIFGCNMAGGLDSGSLYYLDGDPEHEEEVDDGNGGKVKVPKAYRSITLSSNSGGNSFHFHAKNQAGTARIVCTVTDPRDKKEHSASVDITVGGTTGKPASVKMLVPSQQSYMGTQGNATRIPSTVVMQAFVQDDAIQPVSSSSGANVQVRILPGTDAAAGARLVAGVLSGGVLQLPSIGGVAQFSLVSGTETGPIFLEFTADRYDNNVGNGIQDPITIIDQIAVIEALTDALTVTDEDLGQVTNTISYTHLLTAQGGLPPYTWSATGLPKGLSVDSSTGVLSGTPDDAERIYQATVTVRDKNKFADSGTIKLTLIGAVTPEDFAIGNCNLNQICPLGNVPGGQNFAYAFTASVPGVTWSFAGLPSWLTSGTTGVTGFISGTPKACTNSVPAVPPAPATPADPGDTGTYTFFVTATKGVTNVTRQVSLTVTGSCS</sequence>
<dbReference type="GO" id="GO:0005509">
    <property type="term" value="F:calcium ion binding"/>
    <property type="evidence" value="ECO:0007669"/>
    <property type="project" value="InterPro"/>
</dbReference>
<dbReference type="AlphaFoldDB" id="A0A3R7EFK3"/>
<feature type="signal peptide" evidence="1">
    <location>
        <begin position="1"/>
        <end position="21"/>
    </location>
</feature>
<dbReference type="Gene3D" id="2.60.40.10">
    <property type="entry name" value="Immunoglobulins"/>
    <property type="match status" value="2"/>
</dbReference>
<accession>A0A3R7EFK3</accession>
<dbReference type="EMBL" id="NKDB02000001">
    <property type="protein sequence ID" value="RKJ98510.1"/>
    <property type="molecule type" value="Genomic_DNA"/>
</dbReference>
<organism evidence="2 3">
    <name type="scientific">Alicycliphilus denitrificans</name>
    <dbReference type="NCBI Taxonomy" id="179636"/>
    <lineage>
        <taxon>Bacteria</taxon>
        <taxon>Pseudomonadati</taxon>
        <taxon>Pseudomonadota</taxon>
        <taxon>Betaproteobacteria</taxon>
        <taxon>Burkholderiales</taxon>
        <taxon>Comamonadaceae</taxon>
        <taxon>Alicycliphilus</taxon>
    </lineage>
</organism>
<name>A0A3R7EFK3_9BURK</name>
<dbReference type="Pfam" id="PF05345">
    <property type="entry name" value="He_PIG"/>
    <property type="match status" value="1"/>
</dbReference>
<dbReference type="InterPro" id="IPR013783">
    <property type="entry name" value="Ig-like_fold"/>
</dbReference>
<protein>
    <submittedName>
        <fullName evidence="2">Uncharacterized protein</fullName>
    </submittedName>
</protein>
<dbReference type="InterPro" id="IPR015919">
    <property type="entry name" value="Cadherin-like_sf"/>
</dbReference>
<dbReference type="GO" id="GO:0016020">
    <property type="term" value="C:membrane"/>
    <property type="evidence" value="ECO:0007669"/>
    <property type="project" value="InterPro"/>
</dbReference>
<dbReference type="SUPFAM" id="SSF49313">
    <property type="entry name" value="Cadherin-like"/>
    <property type="match status" value="1"/>
</dbReference>
<proteinExistence type="predicted"/>
<keyword evidence="1" id="KW-0732">Signal</keyword>